<keyword evidence="4" id="KW-0812">Transmembrane</keyword>
<dbReference type="InterPro" id="IPR036396">
    <property type="entry name" value="Cyt_P450_sf"/>
</dbReference>
<dbReference type="InterPro" id="IPR002401">
    <property type="entry name" value="Cyt_P450_E_grp-I"/>
</dbReference>
<keyword evidence="6" id="KW-1185">Reference proteome</keyword>
<dbReference type="GO" id="GO:0016712">
    <property type="term" value="F:oxidoreductase activity, acting on paired donors, with incorporation or reduction of molecular oxygen, reduced flavin or flavoprotein as one donor, and incorporation of one atom of oxygen"/>
    <property type="evidence" value="ECO:0007669"/>
    <property type="project" value="UniProtKB-EC"/>
</dbReference>
<keyword evidence="2 3" id="KW-0408">Iron</keyword>
<dbReference type="GO" id="GO:0020037">
    <property type="term" value="F:heme binding"/>
    <property type="evidence" value="ECO:0007669"/>
    <property type="project" value="InterPro"/>
</dbReference>
<evidence type="ECO:0000256" key="2">
    <source>
        <dbReference type="PIRSR" id="PIRSR602401-1"/>
    </source>
</evidence>
<dbReference type="SUPFAM" id="SSF48264">
    <property type="entry name" value="Cytochrome P450"/>
    <property type="match status" value="1"/>
</dbReference>
<reference evidence="5 6" key="1">
    <citation type="submission" date="2020-06" db="EMBL/GenBank/DDBJ databases">
        <authorList>
            <person name="Li R."/>
            <person name="Bekaert M."/>
        </authorList>
    </citation>
    <scope>NUCLEOTIDE SEQUENCE [LARGE SCALE GENOMIC DNA]</scope>
    <source>
        <strain evidence="6">wild</strain>
    </source>
</reference>
<dbReference type="InterPro" id="IPR050196">
    <property type="entry name" value="Cytochrome_P450_Monoox"/>
</dbReference>
<dbReference type="GO" id="GO:0005506">
    <property type="term" value="F:iron ion binding"/>
    <property type="evidence" value="ECO:0007669"/>
    <property type="project" value="InterPro"/>
</dbReference>
<dbReference type="PROSITE" id="PS00086">
    <property type="entry name" value="CYTOCHROME_P450"/>
    <property type="match status" value="1"/>
</dbReference>
<evidence type="ECO:0000313" key="6">
    <source>
        <dbReference type="Proteomes" id="UP000507470"/>
    </source>
</evidence>
<keyword evidence="3" id="KW-0503">Monooxygenase</keyword>
<comment type="cofactor">
    <cofactor evidence="2">
        <name>heme</name>
        <dbReference type="ChEBI" id="CHEBI:30413"/>
    </cofactor>
</comment>
<dbReference type="Pfam" id="PF00067">
    <property type="entry name" value="p450"/>
    <property type="match status" value="1"/>
</dbReference>
<keyword evidence="2 3" id="KW-0349">Heme</keyword>
<dbReference type="CDD" id="cd20659">
    <property type="entry name" value="CYP4B_4F-like"/>
    <property type="match status" value="1"/>
</dbReference>
<feature type="transmembrane region" description="Helical" evidence="4">
    <location>
        <begin position="6"/>
        <end position="25"/>
    </location>
</feature>
<dbReference type="PRINTS" id="PR00385">
    <property type="entry name" value="P450"/>
</dbReference>
<evidence type="ECO:0000256" key="1">
    <source>
        <dbReference type="ARBA" id="ARBA00010617"/>
    </source>
</evidence>
<dbReference type="EMBL" id="CACVKT020007119">
    <property type="protein sequence ID" value="CAC5405437.1"/>
    <property type="molecule type" value="Genomic_DNA"/>
</dbReference>
<sequence>MSVSPGSVTATLLVGLVVYILTVVLREILRQINLRKTFSGLPEPGKRHWLYGHLHLLPEPGEKLIRWAQETTGRLPRIYCFWTGPLRPSVMLNHPETVSVLLKTAEPKPVQWGGAYRHALPWLGEGLLLAGGAKWARSRRLLTPAFHFDILRPYQAIYNEAADLLLENIDKYADSGESFEVFQLISAYTLDVMLRCAFSYETDCQKNISGESHPYCKAVGIIAKCWAARSRSPWLFPDTIFYLTSIGREFSKNCDYVHKVADDIIKARRKVLETEDISKKKCLDFLDILLTAKDDDNKGLTEQEIRNEVDTFLFEGHDTTASALSWTLYSLSKEKDYQNKCQEEVDSVLSSNNFVKWEDLSKFEYLTMCIKEGMRLHSPVPFIQRRSTKEVEIDGYRFPPGTNFSISLSSVHINPTVWKEPDKYDPERFSKENIMNNKGYTYSFVPFSAGPRNCIGQNFAMNEEKTVLTRILKRYELTVDPNHTVERIGAAVRRAKNGIKMFAKRR</sequence>
<dbReference type="Proteomes" id="UP000507470">
    <property type="component" value="Unassembled WGS sequence"/>
</dbReference>
<dbReference type="EC" id="1.14.14.1" evidence="5"/>
<dbReference type="PRINTS" id="PR00463">
    <property type="entry name" value="EP450I"/>
</dbReference>
<protein>
    <submittedName>
        <fullName evidence="5">CYP4B1</fullName>
        <ecNumber evidence="5">1.14.14.1</ecNumber>
    </submittedName>
</protein>
<feature type="binding site" description="axial binding residue" evidence="2">
    <location>
        <position position="454"/>
    </location>
    <ligand>
        <name>heme</name>
        <dbReference type="ChEBI" id="CHEBI:30413"/>
    </ligand>
    <ligandPart>
        <name>Fe</name>
        <dbReference type="ChEBI" id="CHEBI:18248"/>
    </ligandPart>
</feature>
<keyword evidence="4" id="KW-0472">Membrane</keyword>
<dbReference type="InterPro" id="IPR001128">
    <property type="entry name" value="Cyt_P450"/>
</dbReference>
<dbReference type="InterPro" id="IPR017972">
    <property type="entry name" value="Cyt_P450_CS"/>
</dbReference>
<dbReference type="OrthoDB" id="1470350at2759"/>
<dbReference type="PANTHER" id="PTHR24291:SF201">
    <property type="entry name" value="CYTOCHROME P450, FAMILY 4, SUBFAMILY B, POLYPEPTIDE 7"/>
    <property type="match status" value="1"/>
</dbReference>
<dbReference type="Gene3D" id="1.10.630.10">
    <property type="entry name" value="Cytochrome P450"/>
    <property type="match status" value="1"/>
</dbReference>
<dbReference type="AlphaFoldDB" id="A0A6J8DCT0"/>
<evidence type="ECO:0000256" key="3">
    <source>
        <dbReference type="RuleBase" id="RU000461"/>
    </source>
</evidence>
<proteinExistence type="inferred from homology"/>
<name>A0A6J8DCT0_MYTCO</name>
<keyword evidence="3 5" id="KW-0560">Oxidoreductase</keyword>
<evidence type="ECO:0000313" key="5">
    <source>
        <dbReference type="EMBL" id="CAC5405437.1"/>
    </source>
</evidence>
<gene>
    <name evidence="5" type="ORF">MCOR_39131</name>
</gene>
<keyword evidence="4" id="KW-1133">Transmembrane helix</keyword>
<organism evidence="5 6">
    <name type="scientific">Mytilus coruscus</name>
    <name type="common">Sea mussel</name>
    <dbReference type="NCBI Taxonomy" id="42192"/>
    <lineage>
        <taxon>Eukaryota</taxon>
        <taxon>Metazoa</taxon>
        <taxon>Spiralia</taxon>
        <taxon>Lophotrochozoa</taxon>
        <taxon>Mollusca</taxon>
        <taxon>Bivalvia</taxon>
        <taxon>Autobranchia</taxon>
        <taxon>Pteriomorphia</taxon>
        <taxon>Mytilida</taxon>
        <taxon>Mytiloidea</taxon>
        <taxon>Mytilidae</taxon>
        <taxon>Mytilinae</taxon>
        <taxon>Mytilus</taxon>
    </lineage>
</organism>
<evidence type="ECO:0000256" key="4">
    <source>
        <dbReference type="SAM" id="Phobius"/>
    </source>
</evidence>
<keyword evidence="2 3" id="KW-0479">Metal-binding</keyword>
<accession>A0A6J8DCT0</accession>
<comment type="similarity">
    <text evidence="1 3">Belongs to the cytochrome P450 family.</text>
</comment>
<dbReference type="PANTHER" id="PTHR24291">
    <property type="entry name" value="CYTOCHROME P450 FAMILY 4"/>
    <property type="match status" value="1"/>
</dbReference>